<proteinExistence type="predicted"/>
<gene>
    <name evidence="1" type="ORF">ENR64_06525</name>
</gene>
<evidence type="ECO:0000313" key="1">
    <source>
        <dbReference type="EMBL" id="HFM97413.1"/>
    </source>
</evidence>
<accession>A0A7C3PDD1</accession>
<protein>
    <submittedName>
        <fullName evidence="1">Uncharacterized protein</fullName>
    </submittedName>
</protein>
<reference evidence="1" key="1">
    <citation type="journal article" date="2020" name="mSystems">
        <title>Genome- and Community-Level Interaction Insights into Carbon Utilization and Element Cycling Functions of Hydrothermarchaeota in Hydrothermal Sediment.</title>
        <authorList>
            <person name="Zhou Z."/>
            <person name="Liu Y."/>
            <person name="Xu W."/>
            <person name="Pan J."/>
            <person name="Luo Z.H."/>
            <person name="Li M."/>
        </authorList>
    </citation>
    <scope>NUCLEOTIDE SEQUENCE [LARGE SCALE GENOMIC DNA]</scope>
    <source>
        <strain evidence="1">SpSt-418</strain>
    </source>
</reference>
<organism evidence="1">
    <name type="scientific">Oscillatoriales cyanobacterium SpSt-418</name>
    <dbReference type="NCBI Taxonomy" id="2282169"/>
    <lineage>
        <taxon>Bacteria</taxon>
        <taxon>Bacillati</taxon>
        <taxon>Cyanobacteriota</taxon>
        <taxon>Cyanophyceae</taxon>
        <taxon>Oscillatoriophycideae</taxon>
        <taxon>Oscillatoriales</taxon>
    </lineage>
</organism>
<dbReference type="EMBL" id="DSRU01000077">
    <property type="protein sequence ID" value="HFM97413.1"/>
    <property type="molecule type" value="Genomic_DNA"/>
</dbReference>
<dbReference type="AlphaFoldDB" id="A0A7C3PDD1"/>
<comment type="caution">
    <text evidence="1">The sequence shown here is derived from an EMBL/GenBank/DDBJ whole genome shotgun (WGS) entry which is preliminary data.</text>
</comment>
<name>A0A7C3PDD1_9CYAN</name>
<sequence>MQVTIAALIWDKPPHLAAFLDACKARAVEALGQKFRGYDTDKQIHATIVGLERIPTNTSAFHNANFNRHRQCQLEMDYAGLLNYFQTCANFPIQIQIGGFQNRDYPFVSRGDRPFSRSFSIRPGRNHAGDEVEFIVMMGWPIQARELTTAQNQLPELNETLKYPKSLDSIRQTVQTFNALHAYHAAPTDIDNDFFFRIGIIDNPAAIDPVIKHQLIDSMREWLAHRDPIIVNVKRSDVWLIQYASPELPPDSTTNPYRITDPNLDADFCRSLY</sequence>